<dbReference type="EMBL" id="JPLA01000059">
    <property type="protein sequence ID" value="KLD62090.1"/>
    <property type="molecule type" value="Genomic_DNA"/>
</dbReference>
<dbReference type="Pfam" id="PF00072">
    <property type="entry name" value="Response_reg"/>
    <property type="match status" value="1"/>
</dbReference>
<organism evidence="8 9">
    <name type="scientific">Dyella japonica DSM 16301</name>
    <dbReference type="NCBI Taxonomy" id="1440762"/>
    <lineage>
        <taxon>Bacteria</taxon>
        <taxon>Pseudomonadati</taxon>
        <taxon>Pseudomonadota</taxon>
        <taxon>Gammaproteobacteria</taxon>
        <taxon>Lysobacterales</taxon>
        <taxon>Rhodanobacteraceae</taxon>
        <taxon>Dyella</taxon>
    </lineage>
</organism>
<feature type="domain" description="Response regulatory" evidence="6">
    <location>
        <begin position="11"/>
        <end position="125"/>
    </location>
</feature>
<dbReference type="PANTHER" id="PTHR48111">
    <property type="entry name" value="REGULATOR OF RPOS"/>
    <property type="match status" value="1"/>
</dbReference>
<evidence type="ECO:0000313" key="8">
    <source>
        <dbReference type="EMBL" id="KLD62090.1"/>
    </source>
</evidence>
<evidence type="ECO:0000256" key="5">
    <source>
        <dbReference type="PROSITE-ProRule" id="PRU01091"/>
    </source>
</evidence>
<dbReference type="SUPFAM" id="SSF52172">
    <property type="entry name" value="CheY-like"/>
    <property type="match status" value="1"/>
</dbReference>
<dbReference type="GO" id="GO:0000156">
    <property type="term" value="F:phosphorelay response regulator activity"/>
    <property type="evidence" value="ECO:0007669"/>
    <property type="project" value="TreeGrafter"/>
</dbReference>
<feature type="domain" description="OmpR/PhoB-type" evidence="7">
    <location>
        <begin position="139"/>
        <end position="239"/>
    </location>
</feature>
<dbReference type="SMART" id="SM00862">
    <property type="entry name" value="Trans_reg_C"/>
    <property type="match status" value="1"/>
</dbReference>
<dbReference type="PROSITE" id="PS51755">
    <property type="entry name" value="OMPR_PHOB"/>
    <property type="match status" value="1"/>
</dbReference>
<dbReference type="Pfam" id="PF00486">
    <property type="entry name" value="Trans_reg_C"/>
    <property type="match status" value="1"/>
</dbReference>
<reference evidence="8 9" key="1">
    <citation type="journal article" date="2015" name="Antonie Van Leeuwenhoek">
        <title>A phylogenomic and molecular marker based taxonomic framework for the order Xanthomonadales: proposal to transfer the families Algiphilaceae and Solimonadaceae to the order Nevskiales ord. nov. and to create a new family within the order Xanthomonadales, the family Rhodanobacteraceae fam. nov., containing the genus Rhodanobacter and its closest relatives.</title>
        <authorList>
            <person name="Naushad S."/>
            <person name="Adeolu M."/>
            <person name="Wong S."/>
            <person name="Sohail M."/>
            <person name="Schellhorn H.E."/>
            <person name="Gupta R.S."/>
        </authorList>
    </citation>
    <scope>NUCLEOTIDE SEQUENCE [LARGE SCALE GENOMIC DNA]</scope>
    <source>
        <strain evidence="8 9">DSM 16301</strain>
    </source>
</reference>
<evidence type="ECO:0000256" key="1">
    <source>
        <dbReference type="ARBA" id="ARBA00023015"/>
    </source>
</evidence>
<evidence type="ECO:0000256" key="2">
    <source>
        <dbReference type="ARBA" id="ARBA00023125"/>
    </source>
</evidence>
<proteinExistence type="predicted"/>
<dbReference type="PATRIC" id="fig|1440762.4.peg.3283"/>
<dbReference type="InterPro" id="IPR039420">
    <property type="entry name" value="WalR-like"/>
</dbReference>
<dbReference type="PROSITE" id="PS50110">
    <property type="entry name" value="RESPONSE_REGULATORY"/>
    <property type="match status" value="1"/>
</dbReference>
<keyword evidence="1" id="KW-0805">Transcription regulation</keyword>
<accession>A0A0G9GX01</accession>
<sequence>MTARTLDRAWHVGVLEDDAQLREGIVLPGLRYFGFQVTGAGSAAELYRHMLTKRFDMVVLDIGLPDESGLNVVKHLREISSLGIVMLTGNTGMDDHVGALTRGADAFLNKPVNIEVLAATLHSVARRLAGAPGAGGPAAPSAGLGRWRLDTDDWCLLTPAGHALPLTAPERCILRILMAVRGEPVSREKLISALTSDIYEFDPHRLEMMVHRLRRKAQDAAGQPLPLLTSRGQGYLFAGDS</sequence>
<dbReference type="InterPro" id="IPR001867">
    <property type="entry name" value="OmpR/PhoB-type_DNA-bd"/>
</dbReference>
<evidence type="ECO:0000313" key="9">
    <source>
        <dbReference type="Proteomes" id="UP000035481"/>
    </source>
</evidence>
<dbReference type="GO" id="GO:0006355">
    <property type="term" value="P:regulation of DNA-templated transcription"/>
    <property type="evidence" value="ECO:0007669"/>
    <property type="project" value="InterPro"/>
</dbReference>
<gene>
    <name evidence="8" type="ORF">Y882_17640</name>
</gene>
<dbReference type="CDD" id="cd00383">
    <property type="entry name" value="trans_reg_C"/>
    <property type="match status" value="1"/>
</dbReference>
<dbReference type="GO" id="GO:0032993">
    <property type="term" value="C:protein-DNA complex"/>
    <property type="evidence" value="ECO:0007669"/>
    <property type="project" value="TreeGrafter"/>
</dbReference>
<dbReference type="PANTHER" id="PTHR48111:SF67">
    <property type="entry name" value="TRANSCRIPTIONAL REGULATORY PROTEIN TCTD"/>
    <property type="match status" value="1"/>
</dbReference>
<dbReference type="GO" id="GO:0005829">
    <property type="term" value="C:cytosol"/>
    <property type="evidence" value="ECO:0007669"/>
    <property type="project" value="TreeGrafter"/>
</dbReference>
<comment type="caution">
    <text evidence="8">The sequence shown here is derived from an EMBL/GenBank/DDBJ whole genome shotgun (WGS) entry which is preliminary data.</text>
</comment>
<dbReference type="GO" id="GO:0000976">
    <property type="term" value="F:transcription cis-regulatory region binding"/>
    <property type="evidence" value="ECO:0007669"/>
    <property type="project" value="TreeGrafter"/>
</dbReference>
<dbReference type="Gene3D" id="3.40.50.2300">
    <property type="match status" value="1"/>
</dbReference>
<protein>
    <submittedName>
        <fullName evidence="8">PhoP family transcriptional regulator</fullName>
    </submittedName>
</protein>
<evidence type="ECO:0000259" key="6">
    <source>
        <dbReference type="PROSITE" id="PS50110"/>
    </source>
</evidence>
<evidence type="ECO:0000256" key="3">
    <source>
        <dbReference type="ARBA" id="ARBA00023163"/>
    </source>
</evidence>
<dbReference type="RefSeq" id="WP_046973203.1">
    <property type="nucleotide sequence ID" value="NZ_JPLA01000059.1"/>
</dbReference>
<keyword evidence="4" id="KW-0597">Phosphoprotein</keyword>
<dbReference type="SMART" id="SM00448">
    <property type="entry name" value="REC"/>
    <property type="match status" value="1"/>
</dbReference>
<dbReference type="Proteomes" id="UP000035481">
    <property type="component" value="Unassembled WGS sequence"/>
</dbReference>
<evidence type="ECO:0000259" key="7">
    <source>
        <dbReference type="PROSITE" id="PS51755"/>
    </source>
</evidence>
<dbReference type="InterPro" id="IPR011006">
    <property type="entry name" value="CheY-like_superfamily"/>
</dbReference>
<keyword evidence="2 5" id="KW-0238">DNA-binding</keyword>
<dbReference type="STRING" id="1440762.Y882_17640"/>
<dbReference type="SUPFAM" id="SSF46894">
    <property type="entry name" value="C-terminal effector domain of the bipartite response regulators"/>
    <property type="match status" value="1"/>
</dbReference>
<keyword evidence="3" id="KW-0804">Transcription</keyword>
<name>A0A0G9GX01_9GAMM</name>
<dbReference type="InterPro" id="IPR016032">
    <property type="entry name" value="Sig_transdc_resp-reg_C-effctor"/>
</dbReference>
<dbReference type="InterPro" id="IPR036388">
    <property type="entry name" value="WH-like_DNA-bd_sf"/>
</dbReference>
<feature type="DNA-binding region" description="OmpR/PhoB-type" evidence="5">
    <location>
        <begin position="139"/>
        <end position="239"/>
    </location>
</feature>
<evidence type="ECO:0000256" key="4">
    <source>
        <dbReference type="PROSITE-ProRule" id="PRU00169"/>
    </source>
</evidence>
<dbReference type="InterPro" id="IPR001789">
    <property type="entry name" value="Sig_transdc_resp-reg_receiver"/>
</dbReference>
<dbReference type="AlphaFoldDB" id="A0A0G9GX01"/>
<dbReference type="Gene3D" id="1.10.10.10">
    <property type="entry name" value="Winged helix-like DNA-binding domain superfamily/Winged helix DNA-binding domain"/>
    <property type="match status" value="1"/>
</dbReference>
<feature type="modified residue" description="4-aspartylphosphate" evidence="4">
    <location>
        <position position="61"/>
    </location>
</feature>